<keyword evidence="7 10" id="KW-0464">Manganese</keyword>
<evidence type="ECO:0000256" key="9">
    <source>
        <dbReference type="ARBA" id="ARBA00023235"/>
    </source>
</evidence>
<feature type="binding site" evidence="10">
    <location>
        <position position="68"/>
    </location>
    <ligand>
        <name>Mn(2+)</name>
        <dbReference type="ChEBI" id="CHEBI:29035"/>
    </ligand>
</feature>
<dbReference type="InterPro" id="IPR000086">
    <property type="entry name" value="NUDIX_hydrolase_dom"/>
</dbReference>
<dbReference type="GeneID" id="60750757"/>
<evidence type="ECO:0000256" key="10">
    <source>
        <dbReference type="HAMAP-Rule" id="MF_00202"/>
    </source>
</evidence>
<reference evidence="14 15" key="1">
    <citation type="submission" date="2019-02" db="EMBL/GenBank/DDBJ databases">
        <authorList>
            <consortium name="Pathogen Informatics"/>
        </authorList>
    </citation>
    <scope>NUCLEOTIDE SEQUENCE [LARGE SCALE GENOMIC DNA]</scope>
    <source>
        <strain evidence="14 15">3012STDY6756503</strain>
    </source>
</reference>
<dbReference type="AlphaFoldDB" id="A0ABD7V4Q0"/>
<comment type="similarity">
    <text evidence="2 10">Belongs to the IPP isomerase type 1 family.</text>
</comment>
<dbReference type="Gene3D" id="3.90.79.10">
    <property type="entry name" value="Nucleoside Triphosphate Pyrophosphohydrolase"/>
    <property type="match status" value="1"/>
</dbReference>
<dbReference type="NCBIfam" id="TIGR02150">
    <property type="entry name" value="IPP_isom_1"/>
    <property type="match status" value="1"/>
</dbReference>
<evidence type="ECO:0000259" key="13">
    <source>
        <dbReference type="PROSITE" id="PS51462"/>
    </source>
</evidence>
<evidence type="ECO:0000313" key="15">
    <source>
        <dbReference type="Proteomes" id="UP000360750"/>
    </source>
</evidence>
<feature type="compositionally biased region" description="Low complexity" evidence="12">
    <location>
        <begin position="173"/>
        <end position="194"/>
    </location>
</feature>
<comment type="pathway">
    <text evidence="1 10">Isoprenoid biosynthesis; dimethylallyl diphosphate biosynthesis; dimethylallyl diphosphate from isopentenyl diphosphate: step 1/1.</text>
</comment>
<keyword evidence="5 10" id="KW-0479">Metal-binding</keyword>
<dbReference type="InterPro" id="IPR011876">
    <property type="entry name" value="IsopentenylPP_isomerase_typ1"/>
</dbReference>
<comment type="function">
    <text evidence="10">Catalyzes the 1,3-allylic rearrangement of the homoallylic substrate isopentenyl (IPP) to its highly electrophilic allylic isomer, dimethylallyl diphosphate (DMAPP).</text>
</comment>
<evidence type="ECO:0000256" key="6">
    <source>
        <dbReference type="ARBA" id="ARBA00022842"/>
    </source>
</evidence>
<feature type="binding site" evidence="10">
    <location>
        <position position="86"/>
    </location>
    <ligand>
        <name>Mg(2+)</name>
        <dbReference type="ChEBI" id="CHEBI:18420"/>
    </ligand>
</feature>
<accession>A0ABD7V4Q0</accession>
<dbReference type="GO" id="GO:0005737">
    <property type="term" value="C:cytoplasm"/>
    <property type="evidence" value="ECO:0007669"/>
    <property type="project" value="UniProtKB-SubCell"/>
</dbReference>
<evidence type="ECO:0000256" key="8">
    <source>
        <dbReference type="ARBA" id="ARBA00023229"/>
    </source>
</evidence>
<evidence type="ECO:0000313" key="14">
    <source>
        <dbReference type="EMBL" id="VFA89204.1"/>
    </source>
</evidence>
<feature type="region of interest" description="Disordered" evidence="12">
    <location>
        <begin position="172"/>
        <end position="194"/>
    </location>
</feature>
<keyword evidence="4 10" id="KW-0963">Cytoplasm</keyword>
<dbReference type="HAMAP" id="MF_00202">
    <property type="entry name" value="Idi"/>
    <property type="match status" value="1"/>
</dbReference>
<evidence type="ECO:0000256" key="5">
    <source>
        <dbReference type="ARBA" id="ARBA00022723"/>
    </source>
</evidence>
<comment type="cofactor">
    <cofactor evidence="10">
        <name>Mn(2+)</name>
        <dbReference type="ChEBI" id="CHEBI:29035"/>
    </cofactor>
    <text evidence="10">Binds 1 Mn(2+) ion per subunit.</text>
</comment>
<feature type="active site" evidence="10 11">
    <location>
        <position position="115"/>
    </location>
</feature>
<proteinExistence type="inferred from homology"/>
<dbReference type="RefSeq" id="WP_006901021.1">
    <property type="nucleotide sequence ID" value="NZ_CAACYD010000007.1"/>
</dbReference>
<dbReference type="PANTHER" id="PTHR10885:SF0">
    <property type="entry name" value="ISOPENTENYL-DIPHOSPHATE DELTA-ISOMERASE"/>
    <property type="match status" value="1"/>
</dbReference>
<dbReference type="CDD" id="cd02885">
    <property type="entry name" value="NUDIX_IPP_Isomerase"/>
    <property type="match status" value="1"/>
</dbReference>
<evidence type="ECO:0000256" key="12">
    <source>
        <dbReference type="SAM" id="MobiDB-lite"/>
    </source>
</evidence>
<feature type="binding site" evidence="10">
    <location>
        <position position="115"/>
    </location>
    <ligand>
        <name>Mn(2+)</name>
        <dbReference type="ChEBI" id="CHEBI:29035"/>
    </ligand>
</feature>
<feature type="domain" description="Nudix hydrolase" evidence="13">
    <location>
        <begin position="30"/>
        <end position="163"/>
    </location>
</feature>
<organism evidence="14 15">
    <name type="scientific">Gordonia paraffinivorans</name>
    <dbReference type="NCBI Taxonomy" id="175628"/>
    <lineage>
        <taxon>Bacteria</taxon>
        <taxon>Bacillati</taxon>
        <taxon>Actinomycetota</taxon>
        <taxon>Actinomycetes</taxon>
        <taxon>Mycobacteriales</taxon>
        <taxon>Gordoniaceae</taxon>
        <taxon>Gordonia</taxon>
    </lineage>
</organism>
<feature type="binding site" evidence="10">
    <location>
        <position position="113"/>
    </location>
    <ligand>
        <name>Mn(2+)</name>
        <dbReference type="ChEBI" id="CHEBI:29035"/>
    </ligand>
</feature>
<dbReference type="GO" id="GO:0004452">
    <property type="term" value="F:isopentenyl-diphosphate delta-isomerase activity"/>
    <property type="evidence" value="ECO:0007669"/>
    <property type="project" value="UniProtKB-UniRule"/>
</dbReference>
<dbReference type="GO" id="GO:0008299">
    <property type="term" value="P:isoprenoid biosynthetic process"/>
    <property type="evidence" value="ECO:0007669"/>
    <property type="project" value="UniProtKB-UniRule"/>
</dbReference>
<keyword evidence="9 10" id="KW-0413">Isomerase</keyword>
<dbReference type="NCBIfam" id="NF002995">
    <property type="entry name" value="PRK03759.1"/>
    <property type="match status" value="1"/>
</dbReference>
<feature type="binding site" evidence="10">
    <location>
        <position position="32"/>
    </location>
    <ligand>
        <name>Mn(2+)</name>
        <dbReference type="ChEBI" id="CHEBI:29035"/>
    </ligand>
</feature>
<feature type="active site" evidence="10 11">
    <location>
        <position position="66"/>
    </location>
</feature>
<dbReference type="PROSITE" id="PS51462">
    <property type="entry name" value="NUDIX"/>
    <property type="match status" value="1"/>
</dbReference>
<dbReference type="Proteomes" id="UP000360750">
    <property type="component" value="Unassembled WGS sequence"/>
</dbReference>
<dbReference type="InterPro" id="IPR056375">
    <property type="entry name" value="Idi_bact"/>
</dbReference>
<dbReference type="GO" id="GO:0046872">
    <property type="term" value="F:metal ion binding"/>
    <property type="evidence" value="ECO:0007669"/>
    <property type="project" value="UniProtKB-KW"/>
</dbReference>
<dbReference type="PIRSF" id="PIRSF018427">
    <property type="entry name" value="Isopntndiph_ism"/>
    <property type="match status" value="1"/>
</dbReference>
<comment type="subcellular location">
    <subcellularLocation>
        <location evidence="10">Cytoplasm</location>
    </subcellularLocation>
</comment>
<dbReference type="Pfam" id="PF00293">
    <property type="entry name" value="NUDIX"/>
    <property type="match status" value="1"/>
</dbReference>
<comment type="caution">
    <text evidence="14">The sequence shown here is derived from an EMBL/GenBank/DDBJ whole genome shotgun (WGS) entry which is preliminary data.</text>
</comment>
<name>A0ABD7V4Q0_9ACTN</name>
<keyword evidence="6 10" id="KW-0460">Magnesium</keyword>
<evidence type="ECO:0000256" key="2">
    <source>
        <dbReference type="ARBA" id="ARBA00007579"/>
    </source>
</evidence>
<sequence>MTNDSVVLADADGRPCGTADREGVHGVDTPLHFAFSCHLVDDDRILMTRRALSKRSWPGVWTNSFCGHPRPGESVVDAVHRYARRELGIDVADVRCVLPDFRYRAVDASGIVENEICPVFVARPVGELEPNPDEVAEYAWAPVADVWSLVERTPWAVSPWFADQVRRLPGPQPHGAAAVAAGGTHPGTARASNT</sequence>
<dbReference type="GO" id="GO:0050992">
    <property type="term" value="P:dimethylallyl diphosphate biosynthetic process"/>
    <property type="evidence" value="ECO:0007669"/>
    <property type="project" value="UniProtKB-UniRule"/>
</dbReference>
<feature type="binding site" evidence="10">
    <location>
        <position position="25"/>
    </location>
    <ligand>
        <name>Mn(2+)</name>
        <dbReference type="ChEBI" id="CHEBI:29035"/>
    </ligand>
</feature>
<protein>
    <recommendedName>
        <fullName evidence="3 10">Isopentenyl-diphosphate Delta-isomerase</fullName>
        <shortName evidence="10">IPP isomerase</shortName>
        <ecNumber evidence="3 10">5.3.3.2</ecNumber>
    </recommendedName>
    <alternativeName>
        <fullName evidence="10">IPP:DMAPP isomerase</fullName>
    </alternativeName>
    <alternativeName>
        <fullName evidence="10">Isopentenyl pyrophosphate isomerase</fullName>
    </alternativeName>
</protein>
<dbReference type="EMBL" id="CAACYD010000007">
    <property type="protein sequence ID" value="VFA89204.1"/>
    <property type="molecule type" value="Genomic_DNA"/>
</dbReference>
<comment type="catalytic activity">
    <reaction evidence="10">
        <text>isopentenyl diphosphate = dimethylallyl diphosphate</text>
        <dbReference type="Rhea" id="RHEA:23284"/>
        <dbReference type="ChEBI" id="CHEBI:57623"/>
        <dbReference type="ChEBI" id="CHEBI:128769"/>
        <dbReference type="EC" id="5.3.3.2"/>
    </reaction>
</comment>
<evidence type="ECO:0000256" key="7">
    <source>
        <dbReference type="ARBA" id="ARBA00023211"/>
    </source>
</evidence>
<dbReference type="PANTHER" id="PTHR10885">
    <property type="entry name" value="ISOPENTENYL-DIPHOSPHATE DELTA-ISOMERASE"/>
    <property type="match status" value="1"/>
</dbReference>
<keyword evidence="8 10" id="KW-0414">Isoprene biosynthesis</keyword>
<evidence type="ECO:0000256" key="4">
    <source>
        <dbReference type="ARBA" id="ARBA00022490"/>
    </source>
</evidence>
<comment type="cofactor">
    <cofactor evidence="10">
        <name>Mg(2+)</name>
        <dbReference type="ChEBI" id="CHEBI:18420"/>
    </cofactor>
    <text evidence="10">Binds 1 Mg(2+) ion per subunit. The magnesium ion binds only when substrate is bound.</text>
</comment>
<evidence type="ECO:0000256" key="3">
    <source>
        <dbReference type="ARBA" id="ARBA00012057"/>
    </source>
</evidence>
<dbReference type="InterPro" id="IPR015797">
    <property type="entry name" value="NUDIX_hydrolase-like_dom_sf"/>
</dbReference>
<dbReference type="SUPFAM" id="SSF55811">
    <property type="entry name" value="Nudix"/>
    <property type="match status" value="1"/>
</dbReference>
<gene>
    <name evidence="10 14" type="primary">idi</name>
    <name evidence="14" type="ORF">NCTC8139_02766</name>
</gene>
<evidence type="ECO:0000256" key="11">
    <source>
        <dbReference type="PIRSR" id="PIRSR018427-1"/>
    </source>
</evidence>
<evidence type="ECO:0000256" key="1">
    <source>
        <dbReference type="ARBA" id="ARBA00004826"/>
    </source>
</evidence>
<dbReference type="EC" id="5.3.3.2" evidence="3 10"/>